<keyword evidence="4" id="KW-1185">Reference proteome</keyword>
<dbReference type="CDD" id="cd13921">
    <property type="entry name" value="Amicyanin"/>
    <property type="match status" value="1"/>
</dbReference>
<evidence type="ECO:0000256" key="1">
    <source>
        <dbReference type="SAM" id="SignalP"/>
    </source>
</evidence>
<sequence>MLVKRTYTRRRAGALLGAGLAALFLSGAPRAGDAPRTHKIDIQKFKFAPAALTIKAGDSVEWTNHDIAPHTATHEEGSWDTGTLSRGESAALTFETPGTYSYFCAFHPQMTGTLTVEA</sequence>
<dbReference type="SUPFAM" id="SSF49503">
    <property type="entry name" value="Cupredoxins"/>
    <property type="match status" value="1"/>
</dbReference>
<comment type="caution">
    <text evidence="3">The sequence shown here is derived from an EMBL/GenBank/DDBJ whole genome shotgun (WGS) entry which is preliminary data.</text>
</comment>
<dbReference type="Pfam" id="PF13473">
    <property type="entry name" value="Cupredoxin_1"/>
    <property type="match status" value="1"/>
</dbReference>
<protein>
    <submittedName>
        <fullName evidence="3">Copper-binding protein, plastocyanin/azurin family</fullName>
    </submittedName>
</protein>
<dbReference type="InterPro" id="IPR052721">
    <property type="entry name" value="ET_Amicyanin"/>
</dbReference>
<dbReference type="Gene3D" id="2.60.40.420">
    <property type="entry name" value="Cupredoxins - blue copper proteins"/>
    <property type="match status" value="1"/>
</dbReference>
<organism evidence="3 4">
    <name type="scientific">Tepidicaulis marinus</name>
    <dbReference type="NCBI Taxonomy" id="1333998"/>
    <lineage>
        <taxon>Bacteria</taxon>
        <taxon>Pseudomonadati</taxon>
        <taxon>Pseudomonadota</taxon>
        <taxon>Alphaproteobacteria</taxon>
        <taxon>Hyphomicrobiales</taxon>
        <taxon>Parvibaculaceae</taxon>
        <taxon>Tepidicaulis</taxon>
    </lineage>
</organism>
<proteinExistence type="predicted"/>
<dbReference type="PANTHER" id="PTHR36507">
    <property type="entry name" value="BLL1555 PROTEIN"/>
    <property type="match status" value="1"/>
</dbReference>
<dbReference type="AlphaFoldDB" id="A0A081BDY1"/>
<dbReference type="STRING" id="1333998.M2A_2748"/>
<name>A0A081BDY1_9HYPH</name>
<feature type="signal peptide" evidence="1">
    <location>
        <begin position="1"/>
        <end position="31"/>
    </location>
</feature>
<accession>A0A081BDY1</accession>
<dbReference type="PANTHER" id="PTHR36507:SF1">
    <property type="entry name" value="BLL1555 PROTEIN"/>
    <property type="match status" value="1"/>
</dbReference>
<dbReference type="RefSeq" id="WP_045448594.1">
    <property type="nucleotide sequence ID" value="NZ_BBIO01000016.1"/>
</dbReference>
<dbReference type="InterPro" id="IPR008972">
    <property type="entry name" value="Cupredoxin"/>
</dbReference>
<evidence type="ECO:0000313" key="3">
    <source>
        <dbReference type="EMBL" id="GAK46249.1"/>
    </source>
</evidence>
<reference evidence="3 4" key="1">
    <citation type="submission" date="2014-07" db="EMBL/GenBank/DDBJ databases">
        <title>Tepidicaulis marinum gen. nov., sp. nov., a novel marine bacterium denitrifying nitrate to nitrous oxide strictly under microaerobic conditions.</title>
        <authorList>
            <person name="Takeuchi M."/>
            <person name="Yamagishi T."/>
            <person name="Kamagata Y."/>
            <person name="Oshima K."/>
            <person name="Hattori M."/>
            <person name="Katayama T."/>
            <person name="Hanada S."/>
            <person name="Tamaki H."/>
            <person name="Marumo K."/>
            <person name="Maeda H."/>
            <person name="Nedachi M."/>
            <person name="Iwasaki W."/>
            <person name="Suwa Y."/>
            <person name="Sakata S."/>
        </authorList>
    </citation>
    <scope>NUCLEOTIDE SEQUENCE [LARGE SCALE GENOMIC DNA]</scope>
    <source>
        <strain evidence="3 4">MA2</strain>
    </source>
</reference>
<feature type="domain" description="EfeO-type cupredoxin-like" evidence="2">
    <location>
        <begin position="20"/>
        <end position="116"/>
    </location>
</feature>
<dbReference type="EMBL" id="BBIO01000016">
    <property type="protein sequence ID" value="GAK46249.1"/>
    <property type="molecule type" value="Genomic_DNA"/>
</dbReference>
<dbReference type="InterPro" id="IPR035668">
    <property type="entry name" value="Amicyanin"/>
</dbReference>
<gene>
    <name evidence="3" type="ORF">M2A_2748</name>
</gene>
<dbReference type="Proteomes" id="UP000028702">
    <property type="component" value="Unassembled WGS sequence"/>
</dbReference>
<evidence type="ECO:0000313" key="4">
    <source>
        <dbReference type="Proteomes" id="UP000028702"/>
    </source>
</evidence>
<keyword evidence="1" id="KW-0732">Signal</keyword>
<dbReference type="InterPro" id="IPR028096">
    <property type="entry name" value="EfeO_Cupredoxin"/>
</dbReference>
<feature type="chain" id="PRO_5001755115" evidence="1">
    <location>
        <begin position="32"/>
        <end position="118"/>
    </location>
</feature>
<dbReference type="eggNOG" id="COG3794">
    <property type="taxonomic scope" value="Bacteria"/>
</dbReference>
<evidence type="ECO:0000259" key="2">
    <source>
        <dbReference type="Pfam" id="PF13473"/>
    </source>
</evidence>